<dbReference type="PANTHER" id="PTHR24421:SF10">
    <property type="entry name" value="NITRATE_NITRITE SENSOR PROTEIN NARQ"/>
    <property type="match status" value="1"/>
</dbReference>
<dbReference type="InterPro" id="IPR036890">
    <property type="entry name" value="HATPase_C_sf"/>
</dbReference>
<dbReference type="InterPro" id="IPR011712">
    <property type="entry name" value="Sig_transdc_His_kin_sub3_dim/P"/>
</dbReference>
<keyword evidence="10" id="KW-0472">Membrane</keyword>
<organism evidence="12 13">
    <name type="scientific">Paractinoplanes rhizophilus</name>
    <dbReference type="NCBI Taxonomy" id="1416877"/>
    <lineage>
        <taxon>Bacteria</taxon>
        <taxon>Bacillati</taxon>
        <taxon>Actinomycetota</taxon>
        <taxon>Actinomycetes</taxon>
        <taxon>Micromonosporales</taxon>
        <taxon>Micromonosporaceae</taxon>
        <taxon>Paractinoplanes</taxon>
    </lineage>
</organism>
<dbReference type="PROSITE" id="PS51318">
    <property type="entry name" value="TAT"/>
    <property type="match status" value="1"/>
</dbReference>
<proteinExistence type="predicted"/>
<evidence type="ECO:0000259" key="11">
    <source>
        <dbReference type="SMART" id="SM00387"/>
    </source>
</evidence>
<keyword evidence="5" id="KW-0547">Nucleotide-binding</keyword>
<feature type="transmembrane region" description="Helical" evidence="10">
    <location>
        <begin position="90"/>
        <end position="106"/>
    </location>
</feature>
<accession>A0ABW2HJB2</accession>
<keyword evidence="4" id="KW-0808">Transferase</keyword>
<dbReference type="EMBL" id="JBHTBJ010000001">
    <property type="protein sequence ID" value="MFC7273019.1"/>
    <property type="molecule type" value="Genomic_DNA"/>
</dbReference>
<dbReference type="CDD" id="cd16917">
    <property type="entry name" value="HATPase_UhpB-NarQ-NarX-like"/>
    <property type="match status" value="1"/>
</dbReference>
<keyword evidence="10" id="KW-1133">Transmembrane helix</keyword>
<dbReference type="InterPro" id="IPR006311">
    <property type="entry name" value="TAT_signal"/>
</dbReference>
<dbReference type="Gene3D" id="3.30.565.10">
    <property type="entry name" value="Histidine kinase-like ATPase, C-terminal domain"/>
    <property type="match status" value="1"/>
</dbReference>
<feature type="compositionally biased region" description="Low complexity" evidence="9">
    <location>
        <begin position="358"/>
        <end position="389"/>
    </location>
</feature>
<dbReference type="Pfam" id="PF23539">
    <property type="entry name" value="DUF7134"/>
    <property type="match status" value="1"/>
</dbReference>
<evidence type="ECO:0000256" key="4">
    <source>
        <dbReference type="ARBA" id="ARBA00022679"/>
    </source>
</evidence>
<evidence type="ECO:0000256" key="7">
    <source>
        <dbReference type="ARBA" id="ARBA00022840"/>
    </source>
</evidence>
<feature type="domain" description="Histidine kinase/HSP90-like ATPase" evidence="11">
    <location>
        <begin position="443"/>
        <end position="537"/>
    </location>
</feature>
<dbReference type="Pfam" id="PF02518">
    <property type="entry name" value="HATPase_c"/>
    <property type="match status" value="1"/>
</dbReference>
<name>A0ABW2HJB2_9ACTN</name>
<dbReference type="Proteomes" id="UP001596548">
    <property type="component" value="Unassembled WGS sequence"/>
</dbReference>
<evidence type="ECO:0000313" key="12">
    <source>
        <dbReference type="EMBL" id="MFC7273019.1"/>
    </source>
</evidence>
<keyword evidence="10" id="KW-0812">Transmembrane</keyword>
<dbReference type="EC" id="2.7.13.3" evidence="2"/>
<feature type="compositionally biased region" description="Low complexity" evidence="9">
    <location>
        <begin position="324"/>
        <end position="349"/>
    </location>
</feature>
<evidence type="ECO:0000256" key="3">
    <source>
        <dbReference type="ARBA" id="ARBA00022553"/>
    </source>
</evidence>
<evidence type="ECO:0000256" key="10">
    <source>
        <dbReference type="SAM" id="Phobius"/>
    </source>
</evidence>
<feature type="transmembrane region" description="Helical" evidence="10">
    <location>
        <begin position="41"/>
        <end position="61"/>
    </location>
</feature>
<keyword evidence="13" id="KW-1185">Reference proteome</keyword>
<keyword evidence="6 12" id="KW-0418">Kinase</keyword>
<dbReference type="InterPro" id="IPR003594">
    <property type="entry name" value="HATPase_dom"/>
</dbReference>
<evidence type="ECO:0000256" key="6">
    <source>
        <dbReference type="ARBA" id="ARBA00022777"/>
    </source>
</evidence>
<dbReference type="SUPFAM" id="SSF55874">
    <property type="entry name" value="ATPase domain of HSP90 chaperone/DNA topoisomerase II/histidine kinase"/>
    <property type="match status" value="1"/>
</dbReference>
<comment type="catalytic activity">
    <reaction evidence="1">
        <text>ATP + protein L-histidine = ADP + protein N-phospho-L-histidine.</text>
        <dbReference type="EC" id="2.7.13.3"/>
    </reaction>
</comment>
<dbReference type="InterPro" id="IPR050482">
    <property type="entry name" value="Sensor_HK_TwoCompSys"/>
</dbReference>
<feature type="transmembrane region" description="Helical" evidence="10">
    <location>
        <begin position="68"/>
        <end position="84"/>
    </location>
</feature>
<evidence type="ECO:0000313" key="13">
    <source>
        <dbReference type="Proteomes" id="UP001596548"/>
    </source>
</evidence>
<evidence type="ECO:0000256" key="2">
    <source>
        <dbReference type="ARBA" id="ARBA00012438"/>
    </source>
</evidence>
<dbReference type="Pfam" id="PF07730">
    <property type="entry name" value="HisKA_3"/>
    <property type="match status" value="1"/>
</dbReference>
<dbReference type="SMART" id="SM00387">
    <property type="entry name" value="HATPase_c"/>
    <property type="match status" value="1"/>
</dbReference>
<dbReference type="PANTHER" id="PTHR24421">
    <property type="entry name" value="NITRATE/NITRITE SENSOR PROTEIN NARX-RELATED"/>
    <property type="match status" value="1"/>
</dbReference>
<dbReference type="RefSeq" id="WP_378964480.1">
    <property type="nucleotide sequence ID" value="NZ_JBHTBJ010000001.1"/>
</dbReference>
<keyword evidence="3" id="KW-0597">Phosphoprotein</keyword>
<dbReference type="Gene3D" id="1.20.5.1930">
    <property type="match status" value="1"/>
</dbReference>
<evidence type="ECO:0000256" key="9">
    <source>
        <dbReference type="SAM" id="MobiDB-lite"/>
    </source>
</evidence>
<comment type="caution">
    <text evidence="12">The sequence shown here is derived from an EMBL/GenBank/DDBJ whole genome shotgun (WGS) entry which is preliminary data.</text>
</comment>
<evidence type="ECO:0000256" key="1">
    <source>
        <dbReference type="ARBA" id="ARBA00000085"/>
    </source>
</evidence>
<dbReference type="InterPro" id="IPR055558">
    <property type="entry name" value="DUF7134"/>
</dbReference>
<sequence length="542" mass="55188">MSRFTRRRLLTDAALALGLLALTLGPQLVTGALAEKKTAESLIPVSSGWWLFSGLILAGLLIRQHRPVPALVLVAAGAFGHLVMQTKLQLLDLALPLVLYTVAAAARRRRLALALLGLTLILTYFAMLAGRLGVQDQEKRAAAEKEGQTVEKQGQILDKQAQILDKQAQILAEQGQLPAGDKGSPPGVVITADVLADTGQAVLEVWLLSIAAFAVGDGMRSRRAHLAAVEQRTADLAREERQRAALAVAAERARITRELHDVVAHGISVMVVQAQGAAAALERHPDRSADALRHVIDTGRSSLAEMRRLLAAGRTDPVSLVAEPASPAAGLGSPPAGPGSPADGLGSPADGLGSPADGLGSPAAGSVSPAAGLSSPADGSVSPADGSVSSAAGPVAAAGVAGDARLAPLPGVGDVPALVDRLRSAGMRIELVIEGVPETVPAAVDLSAYRIVQEALTNTLKHAGAGAAARVLLEFRPDRIRVEVADDGVGLTGAADGRGNGLRGIAERVAMLGGALETGPRDAGTGFRVAATLPLAAVPAGS</sequence>
<keyword evidence="7" id="KW-0067">ATP-binding</keyword>
<keyword evidence="8" id="KW-0902">Two-component regulatory system</keyword>
<evidence type="ECO:0000256" key="8">
    <source>
        <dbReference type="ARBA" id="ARBA00023012"/>
    </source>
</evidence>
<evidence type="ECO:0000256" key="5">
    <source>
        <dbReference type="ARBA" id="ARBA00022741"/>
    </source>
</evidence>
<feature type="transmembrane region" description="Helical" evidence="10">
    <location>
        <begin position="113"/>
        <end position="134"/>
    </location>
</feature>
<reference evidence="13" key="1">
    <citation type="journal article" date="2019" name="Int. J. Syst. Evol. Microbiol.">
        <title>The Global Catalogue of Microorganisms (GCM) 10K type strain sequencing project: providing services to taxonomists for standard genome sequencing and annotation.</title>
        <authorList>
            <consortium name="The Broad Institute Genomics Platform"/>
            <consortium name="The Broad Institute Genome Sequencing Center for Infectious Disease"/>
            <person name="Wu L."/>
            <person name="Ma J."/>
        </authorList>
    </citation>
    <scope>NUCLEOTIDE SEQUENCE [LARGE SCALE GENOMIC DNA]</scope>
    <source>
        <strain evidence="13">XZYJT-10</strain>
    </source>
</reference>
<gene>
    <name evidence="12" type="ORF">ACFQS1_03405</name>
</gene>
<protein>
    <recommendedName>
        <fullName evidence="2">histidine kinase</fullName>
        <ecNumber evidence="2">2.7.13.3</ecNumber>
    </recommendedName>
</protein>
<feature type="region of interest" description="Disordered" evidence="9">
    <location>
        <begin position="324"/>
        <end position="389"/>
    </location>
</feature>
<dbReference type="GO" id="GO:0016301">
    <property type="term" value="F:kinase activity"/>
    <property type="evidence" value="ECO:0007669"/>
    <property type="project" value="UniProtKB-KW"/>
</dbReference>